<dbReference type="PANTHER" id="PTHR33991:SF1">
    <property type="entry name" value="DNA REPAIR PROTEIN RECO"/>
    <property type="match status" value="1"/>
</dbReference>
<organism evidence="9 10">
    <name type="scientific">Subdoligranulum variabile</name>
    <dbReference type="NCBI Taxonomy" id="214851"/>
    <lineage>
        <taxon>Bacteria</taxon>
        <taxon>Bacillati</taxon>
        <taxon>Bacillota</taxon>
        <taxon>Clostridia</taxon>
        <taxon>Eubacteriales</taxon>
        <taxon>Oscillospiraceae</taxon>
        <taxon>Subdoligranulum</taxon>
    </lineage>
</organism>
<dbReference type="Pfam" id="PF02565">
    <property type="entry name" value="RecO_C"/>
    <property type="match status" value="1"/>
</dbReference>
<dbReference type="Gene3D" id="6.20.220.20">
    <property type="entry name" value="Recombination protein O, zinc-binding domain"/>
    <property type="match status" value="1"/>
</dbReference>
<dbReference type="InterPro" id="IPR042242">
    <property type="entry name" value="RecO_C"/>
</dbReference>
<accession>A0A943DE90</accession>
<name>A0A943DE90_9FIRM</name>
<protein>
    <recommendedName>
        <fullName evidence="2 7">DNA repair protein RecO</fullName>
    </recommendedName>
    <alternativeName>
        <fullName evidence="6 7">Recombination protein O</fullName>
    </alternativeName>
</protein>
<sequence length="250" mass="27704">MQIATTGLVLRQVKVGEADRILTILTPDLGVISASARGSLRMKSPMFSATGLFCYSEFSLSSGRSHFFVDAAQIKKVFHGVSATVEGMALASYMAEIAMELSPTPAEGEADAQLRLLLNCLYLIGERRYPWWQLKAVYELRALSKAGYMPDLRMCAGCGKYEGGEFYLDPVGGLLLCADCAERQRHIPNLDAGALYAMRHIFWTVEDKKVFGFKISPESLKDLSRVSEQYTLANLEHGLKTLDFLKTVLE</sequence>
<evidence type="ECO:0000259" key="8">
    <source>
        <dbReference type="Pfam" id="PF11967"/>
    </source>
</evidence>
<dbReference type="InterPro" id="IPR012340">
    <property type="entry name" value="NA-bd_OB-fold"/>
</dbReference>
<dbReference type="EMBL" id="JAGZGG010000001">
    <property type="protein sequence ID" value="MBS5330973.1"/>
    <property type="molecule type" value="Genomic_DNA"/>
</dbReference>
<dbReference type="NCBIfam" id="TIGR00613">
    <property type="entry name" value="reco"/>
    <property type="match status" value="1"/>
</dbReference>
<evidence type="ECO:0000313" key="9">
    <source>
        <dbReference type="EMBL" id="MBS5330973.1"/>
    </source>
</evidence>
<gene>
    <name evidence="7 9" type="primary">recO</name>
    <name evidence="9" type="ORF">KHY36_00390</name>
</gene>
<comment type="caution">
    <text evidence="9">The sequence shown here is derived from an EMBL/GenBank/DDBJ whole genome shotgun (WGS) entry which is preliminary data.</text>
</comment>
<proteinExistence type="inferred from homology"/>
<evidence type="ECO:0000256" key="6">
    <source>
        <dbReference type="ARBA" id="ARBA00033409"/>
    </source>
</evidence>
<evidence type="ECO:0000256" key="4">
    <source>
        <dbReference type="ARBA" id="ARBA00023172"/>
    </source>
</evidence>
<dbReference type="GO" id="GO:0006302">
    <property type="term" value="P:double-strand break repair"/>
    <property type="evidence" value="ECO:0007669"/>
    <property type="project" value="TreeGrafter"/>
</dbReference>
<keyword evidence="4 7" id="KW-0233">DNA recombination</keyword>
<evidence type="ECO:0000256" key="2">
    <source>
        <dbReference type="ARBA" id="ARBA00021310"/>
    </source>
</evidence>
<evidence type="ECO:0000256" key="3">
    <source>
        <dbReference type="ARBA" id="ARBA00022763"/>
    </source>
</evidence>
<dbReference type="InterPro" id="IPR022572">
    <property type="entry name" value="DNA_rep/recomb_RecO_N"/>
</dbReference>
<dbReference type="Gene3D" id="1.20.1440.120">
    <property type="entry name" value="Recombination protein O, C-terminal domain"/>
    <property type="match status" value="1"/>
</dbReference>
<dbReference type="Gene3D" id="2.40.50.140">
    <property type="entry name" value="Nucleic acid-binding proteins"/>
    <property type="match status" value="1"/>
</dbReference>
<dbReference type="HAMAP" id="MF_00201">
    <property type="entry name" value="RecO"/>
    <property type="match status" value="1"/>
</dbReference>
<dbReference type="AlphaFoldDB" id="A0A943DE90"/>
<reference evidence="9" key="1">
    <citation type="submission" date="2021-02" db="EMBL/GenBank/DDBJ databases">
        <title>Infant gut strain persistence is associated with maternal origin, phylogeny, and functional potential including surface adhesion and iron acquisition.</title>
        <authorList>
            <person name="Lou Y.C."/>
        </authorList>
    </citation>
    <scope>NUCLEOTIDE SEQUENCE</scope>
    <source>
        <strain evidence="9">L3_101_000M1_dasL3_101_000M1_concoct_87</strain>
    </source>
</reference>
<dbReference type="InterPro" id="IPR003717">
    <property type="entry name" value="RecO"/>
</dbReference>
<dbReference type="PANTHER" id="PTHR33991">
    <property type="entry name" value="DNA REPAIR PROTEIN RECO"/>
    <property type="match status" value="1"/>
</dbReference>
<feature type="domain" description="DNA replication/recombination mediator RecO N-terminal" evidence="8">
    <location>
        <begin position="1"/>
        <end position="76"/>
    </location>
</feature>
<dbReference type="Pfam" id="PF11967">
    <property type="entry name" value="RecO_N"/>
    <property type="match status" value="1"/>
</dbReference>
<dbReference type="Proteomes" id="UP000759273">
    <property type="component" value="Unassembled WGS sequence"/>
</dbReference>
<evidence type="ECO:0000256" key="1">
    <source>
        <dbReference type="ARBA" id="ARBA00007452"/>
    </source>
</evidence>
<comment type="function">
    <text evidence="7">Involved in DNA repair and RecF pathway recombination.</text>
</comment>
<dbReference type="SUPFAM" id="SSF50249">
    <property type="entry name" value="Nucleic acid-binding proteins"/>
    <property type="match status" value="1"/>
</dbReference>
<comment type="similarity">
    <text evidence="1 7">Belongs to the RecO family.</text>
</comment>
<dbReference type="InterPro" id="IPR037278">
    <property type="entry name" value="ARFGAP/RecO"/>
</dbReference>
<evidence type="ECO:0000313" key="10">
    <source>
        <dbReference type="Proteomes" id="UP000759273"/>
    </source>
</evidence>
<dbReference type="GO" id="GO:0006310">
    <property type="term" value="P:DNA recombination"/>
    <property type="evidence" value="ECO:0007669"/>
    <property type="project" value="UniProtKB-UniRule"/>
</dbReference>
<dbReference type="SUPFAM" id="SSF57863">
    <property type="entry name" value="ArfGap/RecO-like zinc finger"/>
    <property type="match status" value="1"/>
</dbReference>
<evidence type="ECO:0000256" key="5">
    <source>
        <dbReference type="ARBA" id="ARBA00023204"/>
    </source>
</evidence>
<dbReference type="GO" id="GO:0043590">
    <property type="term" value="C:bacterial nucleoid"/>
    <property type="evidence" value="ECO:0007669"/>
    <property type="project" value="TreeGrafter"/>
</dbReference>
<keyword evidence="5 7" id="KW-0234">DNA repair</keyword>
<evidence type="ECO:0000256" key="7">
    <source>
        <dbReference type="HAMAP-Rule" id="MF_00201"/>
    </source>
</evidence>
<keyword evidence="3 7" id="KW-0227">DNA damage</keyword>